<evidence type="ECO:0000256" key="2">
    <source>
        <dbReference type="ARBA" id="ARBA00022723"/>
    </source>
</evidence>
<dbReference type="GeneID" id="18820855"/>
<dbReference type="GO" id="GO:0046872">
    <property type="term" value="F:metal ion binding"/>
    <property type="evidence" value="ECO:0007669"/>
    <property type="project" value="UniProtKB-KW"/>
</dbReference>
<name>F8P7Q4_SERL9</name>
<dbReference type="InterPro" id="IPR036866">
    <property type="entry name" value="RibonucZ/Hydroxyglut_hydro"/>
</dbReference>
<dbReference type="SUPFAM" id="SSF56281">
    <property type="entry name" value="Metallo-hydrolase/oxidoreductase"/>
    <property type="match status" value="1"/>
</dbReference>
<evidence type="ECO:0000256" key="4">
    <source>
        <dbReference type="ARBA" id="ARBA00022833"/>
    </source>
</evidence>
<evidence type="ECO:0000259" key="5">
    <source>
        <dbReference type="SMART" id="SM00849"/>
    </source>
</evidence>
<dbReference type="InterPro" id="IPR051013">
    <property type="entry name" value="MBL_superfamily_lactonases"/>
</dbReference>
<dbReference type="CDD" id="cd07730">
    <property type="entry name" value="metallo-hydrolase-like_MBL-fold"/>
    <property type="match status" value="1"/>
</dbReference>
<dbReference type="KEGG" id="sla:SERLADRAFT_476688"/>
<comment type="similarity">
    <text evidence="1">Belongs to the metallo-beta-lactamase superfamily.</text>
</comment>
<dbReference type="Proteomes" id="UP000008064">
    <property type="component" value="Unassembled WGS sequence"/>
</dbReference>
<dbReference type="RefSeq" id="XP_007322428.1">
    <property type="nucleotide sequence ID" value="XM_007322366.1"/>
</dbReference>
<evidence type="ECO:0000256" key="3">
    <source>
        <dbReference type="ARBA" id="ARBA00022801"/>
    </source>
</evidence>
<evidence type="ECO:0000313" key="7">
    <source>
        <dbReference type="Proteomes" id="UP000008064"/>
    </source>
</evidence>
<protein>
    <recommendedName>
        <fullName evidence="5">Metallo-beta-lactamase domain-containing protein</fullName>
    </recommendedName>
</protein>
<reference evidence="7" key="1">
    <citation type="journal article" date="2011" name="Science">
        <title>The plant cell wall-decomposing machinery underlies the functional diversity of forest fungi.</title>
        <authorList>
            <person name="Eastwood D.C."/>
            <person name="Floudas D."/>
            <person name="Binder M."/>
            <person name="Majcherczyk A."/>
            <person name="Schneider P."/>
            <person name="Aerts A."/>
            <person name="Asiegbu F.O."/>
            <person name="Baker S.E."/>
            <person name="Barry K."/>
            <person name="Bendiksby M."/>
            <person name="Blumentritt M."/>
            <person name="Coutinho P.M."/>
            <person name="Cullen D."/>
            <person name="de Vries R.P."/>
            <person name="Gathman A."/>
            <person name="Goodell B."/>
            <person name="Henrissat B."/>
            <person name="Ihrmark K."/>
            <person name="Kauserud H."/>
            <person name="Kohler A."/>
            <person name="LaButti K."/>
            <person name="Lapidus A."/>
            <person name="Lavin J.L."/>
            <person name="Lee Y.-H."/>
            <person name="Lindquist E."/>
            <person name="Lilly W."/>
            <person name="Lucas S."/>
            <person name="Morin E."/>
            <person name="Murat C."/>
            <person name="Oguiza J.A."/>
            <person name="Park J."/>
            <person name="Pisabarro A.G."/>
            <person name="Riley R."/>
            <person name="Rosling A."/>
            <person name="Salamov A."/>
            <person name="Schmidt O."/>
            <person name="Schmutz J."/>
            <person name="Skrede I."/>
            <person name="Stenlid J."/>
            <person name="Wiebenga A."/>
            <person name="Xie X."/>
            <person name="Kuees U."/>
            <person name="Hibbett D.S."/>
            <person name="Hoffmeister D."/>
            <person name="Hoegberg N."/>
            <person name="Martin F."/>
            <person name="Grigoriev I.V."/>
            <person name="Watkinson S.C."/>
        </authorList>
    </citation>
    <scope>NUCLEOTIDE SEQUENCE [LARGE SCALE GENOMIC DNA]</scope>
    <source>
        <strain evidence="7">S7.9</strain>
    </source>
</reference>
<dbReference type="SMART" id="SM00849">
    <property type="entry name" value="Lactamase_B"/>
    <property type="match status" value="1"/>
</dbReference>
<keyword evidence="2" id="KW-0479">Metal-binding</keyword>
<feature type="domain" description="Metallo-beta-lactamase" evidence="5">
    <location>
        <begin position="60"/>
        <end position="316"/>
    </location>
</feature>
<proteinExistence type="inferred from homology"/>
<dbReference type="PANTHER" id="PTHR42978">
    <property type="entry name" value="QUORUM-QUENCHING LACTONASE YTNP-RELATED-RELATED"/>
    <property type="match status" value="1"/>
</dbReference>
<dbReference type="HOGENOM" id="CLU_030571_1_1_1"/>
<evidence type="ECO:0000256" key="1">
    <source>
        <dbReference type="ARBA" id="ARBA00007749"/>
    </source>
</evidence>
<keyword evidence="3" id="KW-0378">Hydrolase</keyword>
<dbReference type="AlphaFoldDB" id="F8P7Q4"/>
<accession>F8P7Q4</accession>
<gene>
    <name evidence="6" type="ORF">SERLADRAFT_476688</name>
</gene>
<dbReference type="OrthoDB" id="10250730at2759"/>
<dbReference type="Gene3D" id="3.60.15.10">
    <property type="entry name" value="Ribonuclease Z/Hydroxyacylglutathione hydrolase-like"/>
    <property type="match status" value="1"/>
</dbReference>
<organism evidence="7">
    <name type="scientific">Serpula lacrymans var. lacrymans (strain S7.9)</name>
    <name type="common">Dry rot fungus</name>
    <dbReference type="NCBI Taxonomy" id="578457"/>
    <lineage>
        <taxon>Eukaryota</taxon>
        <taxon>Fungi</taxon>
        <taxon>Dikarya</taxon>
        <taxon>Basidiomycota</taxon>
        <taxon>Agaricomycotina</taxon>
        <taxon>Agaricomycetes</taxon>
        <taxon>Agaricomycetidae</taxon>
        <taxon>Boletales</taxon>
        <taxon>Coniophorineae</taxon>
        <taxon>Serpulaceae</taxon>
        <taxon>Serpula</taxon>
    </lineage>
</organism>
<dbReference type="PANTHER" id="PTHR42978:SF5">
    <property type="entry name" value="METALLO-BETA-LACTAMASE DOMAIN-CONTAINING PROTEIN"/>
    <property type="match status" value="1"/>
</dbReference>
<dbReference type="InterPro" id="IPR001279">
    <property type="entry name" value="Metallo-B-lactamas"/>
</dbReference>
<dbReference type="GO" id="GO:0016787">
    <property type="term" value="F:hydrolase activity"/>
    <property type="evidence" value="ECO:0007669"/>
    <property type="project" value="UniProtKB-KW"/>
</dbReference>
<dbReference type="EMBL" id="GL945440">
    <property type="protein sequence ID" value="EGO20462.1"/>
    <property type="molecule type" value="Genomic_DNA"/>
</dbReference>
<dbReference type="Pfam" id="PF00753">
    <property type="entry name" value="Lactamase_B"/>
    <property type="match status" value="1"/>
</dbReference>
<evidence type="ECO:0000313" key="6">
    <source>
        <dbReference type="EMBL" id="EGO20462.1"/>
    </source>
</evidence>
<keyword evidence="4" id="KW-0862">Zinc</keyword>
<sequence length="354" mass="39444">MSAMGEGILVPETFLPLPGDTVNQPYVSVSCIPAGFLHLPDREVFDDALEQPESTGRQVPSFAFLIDHSEYGKLLFDLGLRKHGQGYPPTLRETLEIFVVHCPRDVVDLLQEGGVSPSEIRAVIYSHLHFDHVGDLTPFISAQLILGSEAAQVMKKTYPKNPDSVFAELPPGQKVRYVSFAEEEEPPTVDQGSYMAAVYQAQINPAFPIPSREMPSSTVISPLGSFTQALDLFNDGSFYLLDAPGHFPGHLAALARVAPNRFVLLAADCCHNRICYDPGDRLVSRENYHNVDDARDTVLRLKRMNQEDNVVVILAHETERLHEMPLFPRTLNQWADEEASRKALRNIADRQLSV</sequence>